<name>J8I898_BACCE</name>
<feature type="domain" description="Novel toxin 15" evidence="1">
    <location>
        <begin position="61"/>
        <end position="86"/>
    </location>
</feature>
<dbReference type="HOGENOM" id="CLU_2476789_0_0_9"/>
<reference evidence="2 3" key="1">
    <citation type="submission" date="2012-04" db="EMBL/GenBank/DDBJ databases">
        <title>The Genome Sequence of Bacillus cereus VD048.</title>
        <authorList>
            <consortium name="The Broad Institute Genome Sequencing Platform"/>
            <consortium name="The Broad Institute Genome Sequencing Center for Infectious Disease"/>
            <person name="Feldgarden M."/>
            <person name="Van der Auwera G.A."/>
            <person name="Mahillon J."/>
            <person name="Duprez V."/>
            <person name="Timmery S."/>
            <person name="Mattelet C."/>
            <person name="Dierick K."/>
            <person name="Sun M."/>
            <person name="Yu Z."/>
            <person name="Zhu L."/>
            <person name="Hu X."/>
            <person name="Shank E.B."/>
            <person name="Swiecicka I."/>
            <person name="Hansen B.M."/>
            <person name="Andrup L."/>
            <person name="Young S.K."/>
            <person name="Zeng Q."/>
            <person name="Gargeya S."/>
            <person name="Fitzgerald M."/>
            <person name="Haas B."/>
            <person name="Abouelleil A."/>
            <person name="Alvarado L."/>
            <person name="Arachchi H.M."/>
            <person name="Berlin A."/>
            <person name="Chapman S.B."/>
            <person name="Goldberg J."/>
            <person name="Griggs A."/>
            <person name="Gujja S."/>
            <person name="Hansen M."/>
            <person name="Howarth C."/>
            <person name="Imamovic A."/>
            <person name="Larimer J."/>
            <person name="McCowen C."/>
            <person name="Montmayeur A."/>
            <person name="Murphy C."/>
            <person name="Neiman D."/>
            <person name="Pearson M."/>
            <person name="Priest M."/>
            <person name="Roberts A."/>
            <person name="Saif S."/>
            <person name="Shea T."/>
            <person name="Sisk P."/>
            <person name="Sykes S."/>
            <person name="Wortman J."/>
            <person name="Nusbaum C."/>
            <person name="Birren B."/>
        </authorList>
    </citation>
    <scope>NUCLEOTIDE SEQUENCE [LARGE SCALE GENOMIC DNA]</scope>
    <source>
        <strain evidence="2 3">VD048</strain>
    </source>
</reference>
<evidence type="ECO:0000313" key="3">
    <source>
        <dbReference type="Proteomes" id="UP000006960"/>
    </source>
</evidence>
<sequence length="87" mass="10323">MTRKILWLKNNLIFECENDKASYTKGGHIRLHKGAGEVKHLDDIPRIKEIEVKFNYKTKFDSEEFARQLKDQEKGMNELTVHEYRGN</sequence>
<evidence type="ECO:0000259" key="1">
    <source>
        <dbReference type="Pfam" id="PF15604"/>
    </source>
</evidence>
<dbReference type="AlphaFoldDB" id="J8I898"/>
<protein>
    <recommendedName>
        <fullName evidence="1">Novel toxin 15 domain-containing protein</fullName>
    </recommendedName>
</protein>
<gene>
    <name evidence="2" type="ORF">IIG_01701</name>
</gene>
<evidence type="ECO:0000313" key="2">
    <source>
        <dbReference type="EMBL" id="EJR36013.1"/>
    </source>
</evidence>
<dbReference type="InterPro" id="IPR028949">
    <property type="entry name" value="Ntox15"/>
</dbReference>
<dbReference type="Proteomes" id="UP000006960">
    <property type="component" value="Unassembled WGS sequence"/>
</dbReference>
<dbReference type="Pfam" id="PF15604">
    <property type="entry name" value="Ntox15"/>
    <property type="match status" value="1"/>
</dbReference>
<organism evidence="2 3">
    <name type="scientific">Bacillus cereus VD048</name>
    <dbReference type="NCBI Taxonomy" id="1053226"/>
    <lineage>
        <taxon>Bacteria</taxon>
        <taxon>Bacillati</taxon>
        <taxon>Bacillota</taxon>
        <taxon>Bacilli</taxon>
        <taxon>Bacillales</taxon>
        <taxon>Bacillaceae</taxon>
        <taxon>Bacillus</taxon>
        <taxon>Bacillus cereus group</taxon>
    </lineage>
</organism>
<dbReference type="EMBL" id="AHEU01000008">
    <property type="protein sequence ID" value="EJR36013.1"/>
    <property type="molecule type" value="Genomic_DNA"/>
</dbReference>
<accession>J8I898</accession>
<comment type="caution">
    <text evidence="2">The sequence shown here is derived from an EMBL/GenBank/DDBJ whole genome shotgun (WGS) entry which is preliminary data.</text>
</comment>
<proteinExistence type="predicted"/>